<evidence type="ECO:0000313" key="2">
    <source>
        <dbReference type="EMBL" id="KAL1892117.1"/>
    </source>
</evidence>
<reference evidence="2 3" key="1">
    <citation type="journal article" date="2024" name="IMA Fungus">
        <title>IMA Genome - F19 : A genome assembly and annotation guide to empower mycologists, including annotated draft genome sequences of Ceratocystis pirilliformis, Diaporthe australafricana, Fusarium ophioides, Paecilomyces lecythidis, and Sporothrix stenoceras.</title>
        <authorList>
            <person name="Aylward J."/>
            <person name="Wilson A.M."/>
            <person name="Visagie C.M."/>
            <person name="Spraker J."/>
            <person name="Barnes I."/>
            <person name="Buitendag C."/>
            <person name="Ceriani C."/>
            <person name="Del Mar Angel L."/>
            <person name="du Plessis D."/>
            <person name="Fuchs T."/>
            <person name="Gasser K."/>
            <person name="Kramer D."/>
            <person name="Li W."/>
            <person name="Munsamy K."/>
            <person name="Piso A."/>
            <person name="Price J.L."/>
            <person name="Sonnekus B."/>
            <person name="Thomas C."/>
            <person name="van der Nest A."/>
            <person name="van Dijk A."/>
            <person name="van Heerden A."/>
            <person name="van Vuuren N."/>
            <person name="Yilmaz N."/>
            <person name="Duong T.A."/>
            <person name="van der Merwe N.A."/>
            <person name="Wingfield M.J."/>
            <person name="Wingfield B.D."/>
        </authorList>
    </citation>
    <scope>NUCLEOTIDE SEQUENCE [LARGE SCALE GENOMIC DNA]</scope>
    <source>
        <strain evidence="2 3">CMW 5346</strain>
    </source>
</reference>
<comment type="caution">
    <text evidence="2">The sequence shown here is derived from an EMBL/GenBank/DDBJ whole genome shotgun (WGS) entry which is preliminary data.</text>
</comment>
<feature type="transmembrane region" description="Helical" evidence="1">
    <location>
        <begin position="24"/>
        <end position="44"/>
    </location>
</feature>
<accession>A0ABR3YW34</accession>
<evidence type="ECO:0000256" key="1">
    <source>
        <dbReference type="SAM" id="Phobius"/>
    </source>
</evidence>
<organism evidence="2 3">
    <name type="scientific">Sporothrix stenoceras</name>
    <dbReference type="NCBI Taxonomy" id="5173"/>
    <lineage>
        <taxon>Eukaryota</taxon>
        <taxon>Fungi</taxon>
        <taxon>Dikarya</taxon>
        <taxon>Ascomycota</taxon>
        <taxon>Pezizomycotina</taxon>
        <taxon>Sordariomycetes</taxon>
        <taxon>Sordariomycetidae</taxon>
        <taxon>Ophiostomatales</taxon>
        <taxon>Ophiostomataceae</taxon>
        <taxon>Sporothrix</taxon>
    </lineage>
</organism>
<keyword evidence="1" id="KW-0472">Membrane</keyword>
<protein>
    <submittedName>
        <fullName evidence="2">Uncharacterized protein</fullName>
    </submittedName>
</protein>
<keyword evidence="3" id="KW-1185">Reference proteome</keyword>
<proteinExistence type="predicted"/>
<gene>
    <name evidence="2" type="ORF">Sste5346_007272</name>
</gene>
<sequence>MASSVLPSHRHGRALVGPSILRHWLRIAAFGPFFLFASLLRLPFWLRFWLNKPRLAANYVNEGQLDPEEEFARILHRIGNVGQRSTGSKAHADLVDWFEAELQQIPGLELRSEEIELLGWQANGSLHDAGKLMVGDLQDDDSDEPVPIPGVIPYSFPTTGQPGRLRYVPPQTPLSSLTADDLRGKVILATFLLSGSTNGPDSLISPSTKIFLKPVDWVRRLAERVVYITHTDGNTFVQENGGAALLTLARYFTKLPLASRRRTIEFSFNAGHLHISREGSLRQAQQMSDTFDTNNTVLVIPVEHLGTREMQAVDNYDDKQDLEGGIDNGRQLYFTGRGELMFWCTSPSMVVVQAVREAIVRHQLDRVLSTRGISFPNMRSVPMFTSFGGIGTYYRNLLVPTTSLISGPWSLCAPSFGTEAVDVRRLRQQTLAIGDIFMAIDLLSKKGYCGWLRKVARAGCQHHRRHNGCHRDSSRASIRYECHCAYFWCSPILSILIEVARSTK</sequence>
<name>A0ABR3YW34_9PEZI</name>
<keyword evidence="1" id="KW-0812">Transmembrane</keyword>
<evidence type="ECO:0000313" key="3">
    <source>
        <dbReference type="Proteomes" id="UP001583186"/>
    </source>
</evidence>
<dbReference type="EMBL" id="JAWCUI010000047">
    <property type="protein sequence ID" value="KAL1892117.1"/>
    <property type="molecule type" value="Genomic_DNA"/>
</dbReference>
<dbReference type="Proteomes" id="UP001583186">
    <property type="component" value="Unassembled WGS sequence"/>
</dbReference>
<keyword evidence="1" id="KW-1133">Transmembrane helix</keyword>